<dbReference type="SUPFAM" id="SSF103473">
    <property type="entry name" value="MFS general substrate transporter"/>
    <property type="match status" value="1"/>
</dbReference>
<keyword evidence="5 7" id="KW-1133">Transmembrane helix</keyword>
<dbReference type="Gene3D" id="1.20.1250.20">
    <property type="entry name" value="MFS general substrate transporter like domains"/>
    <property type="match status" value="1"/>
</dbReference>
<evidence type="ECO:0000256" key="7">
    <source>
        <dbReference type="SAM" id="Phobius"/>
    </source>
</evidence>
<feature type="transmembrane region" description="Helical" evidence="7">
    <location>
        <begin position="12"/>
        <end position="35"/>
    </location>
</feature>
<keyword evidence="3" id="KW-1003">Cell membrane</keyword>
<feature type="domain" description="Major facilitator superfamily (MFS) profile" evidence="8">
    <location>
        <begin position="1"/>
        <end position="416"/>
    </location>
</feature>
<feature type="transmembrane region" description="Helical" evidence="7">
    <location>
        <begin position="102"/>
        <end position="120"/>
    </location>
</feature>
<feature type="transmembrane region" description="Helical" evidence="7">
    <location>
        <begin position="140"/>
        <end position="160"/>
    </location>
</feature>
<evidence type="ECO:0000313" key="9">
    <source>
        <dbReference type="EMBL" id="MBB3074502.1"/>
    </source>
</evidence>
<dbReference type="InterPro" id="IPR020846">
    <property type="entry name" value="MFS_dom"/>
</dbReference>
<evidence type="ECO:0000256" key="2">
    <source>
        <dbReference type="ARBA" id="ARBA00022448"/>
    </source>
</evidence>
<dbReference type="PANTHER" id="PTHR23517">
    <property type="entry name" value="RESISTANCE PROTEIN MDTM, PUTATIVE-RELATED-RELATED"/>
    <property type="match status" value="1"/>
</dbReference>
<dbReference type="InterPro" id="IPR050171">
    <property type="entry name" value="MFS_Transporters"/>
</dbReference>
<dbReference type="Pfam" id="PF07690">
    <property type="entry name" value="MFS_1"/>
    <property type="match status" value="1"/>
</dbReference>
<evidence type="ECO:0000256" key="4">
    <source>
        <dbReference type="ARBA" id="ARBA00022692"/>
    </source>
</evidence>
<feature type="transmembrane region" description="Helical" evidence="7">
    <location>
        <begin position="362"/>
        <end position="382"/>
    </location>
</feature>
<dbReference type="AlphaFoldDB" id="A0A7W4ZL41"/>
<dbReference type="EMBL" id="JACHXE010000001">
    <property type="protein sequence ID" value="MBB3074502.1"/>
    <property type="molecule type" value="Genomic_DNA"/>
</dbReference>
<dbReference type="Proteomes" id="UP000572907">
    <property type="component" value="Unassembled WGS sequence"/>
</dbReference>
<comment type="caution">
    <text evidence="9">The sequence shown here is derived from an EMBL/GenBank/DDBJ whole genome shotgun (WGS) entry which is preliminary data.</text>
</comment>
<keyword evidence="6 7" id="KW-0472">Membrane</keyword>
<keyword evidence="10" id="KW-1185">Reference proteome</keyword>
<dbReference type="InterPro" id="IPR036259">
    <property type="entry name" value="MFS_trans_sf"/>
</dbReference>
<protein>
    <submittedName>
        <fullName evidence="9">DHA1 family multidrug resistance protein B-like MFS transporter</fullName>
    </submittedName>
</protein>
<feature type="transmembrane region" description="Helical" evidence="7">
    <location>
        <begin position="41"/>
        <end position="62"/>
    </location>
</feature>
<feature type="transmembrane region" description="Helical" evidence="7">
    <location>
        <begin position="388"/>
        <end position="406"/>
    </location>
</feature>
<name>A0A7W4ZL41_9ACTN</name>
<keyword evidence="4 7" id="KW-0812">Transmembrane</keyword>
<dbReference type="PANTHER" id="PTHR23517:SF3">
    <property type="entry name" value="INTEGRAL MEMBRANE TRANSPORT PROTEIN"/>
    <property type="match status" value="1"/>
</dbReference>
<feature type="transmembrane region" description="Helical" evidence="7">
    <location>
        <begin position="302"/>
        <end position="318"/>
    </location>
</feature>
<reference evidence="9 10" key="1">
    <citation type="submission" date="2020-08" db="EMBL/GenBank/DDBJ databases">
        <title>Genomic Encyclopedia of Type Strains, Phase III (KMG-III): the genomes of soil and plant-associated and newly described type strains.</title>
        <authorList>
            <person name="Whitman W."/>
        </authorList>
    </citation>
    <scope>NUCLEOTIDE SEQUENCE [LARGE SCALE GENOMIC DNA]</scope>
    <source>
        <strain evidence="9 10">CECT 3237</strain>
    </source>
</reference>
<dbReference type="RefSeq" id="WP_184588034.1">
    <property type="nucleotide sequence ID" value="NZ_BMUP01000001.1"/>
</dbReference>
<proteinExistence type="predicted"/>
<keyword evidence="2" id="KW-0813">Transport</keyword>
<dbReference type="GO" id="GO:0022857">
    <property type="term" value="F:transmembrane transporter activity"/>
    <property type="evidence" value="ECO:0007669"/>
    <property type="project" value="InterPro"/>
</dbReference>
<feature type="transmembrane region" description="Helical" evidence="7">
    <location>
        <begin position="324"/>
        <end position="341"/>
    </location>
</feature>
<evidence type="ECO:0000256" key="6">
    <source>
        <dbReference type="ARBA" id="ARBA00023136"/>
    </source>
</evidence>
<evidence type="ECO:0000256" key="1">
    <source>
        <dbReference type="ARBA" id="ARBA00004651"/>
    </source>
</evidence>
<dbReference type="InterPro" id="IPR011701">
    <property type="entry name" value="MFS"/>
</dbReference>
<feature type="transmembrane region" description="Helical" evidence="7">
    <location>
        <begin position="166"/>
        <end position="184"/>
    </location>
</feature>
<accession>A0A7W4ZL41</accession>
<feature type="transmembrane region" description="Helical" evidence="7">
    <location>
        <begin position="74"/>
        <end position="96"/>
    </location>
</feature>
<evidence type="ECO:0000259" key="8">
    <source>
        <dbReference type="PROSITE" id="PS50850"/>
    </source>
</evidence>
<dbReference type="GO" id="GO:0005886">
    <property type="term" value="C:plasma membrane"/>
    <property type="evidence" value="ECO:0007669"/>
    <property type="project" value="UniProtKB-SubCell"/>
</dbReference>
<sequence length="433" mass="46697">MKFRSLHPNLRIRIVVGSVQRFLHVMVMPLMTVFLAERFGVAVAGAMVLAIAVCEVSGSLIGGYLADIHGRRPLLLAGEAGVVVAYVTMAAAAMPWWENSGVIYAGFLAGSLASNLAVPANDAMIVDVSTPESRQFVYTINYWSINLALACGVLIGGFLYGGYFPQLLAAVAVGSLAVLLVTFFKIDETAPAGTVSQKTESARAYVRSFASGYRAVLADRLFSALLIAATLRMAIEVQINYYINVRVSETFEEQRLFSLGSWDATVNGVEILGILRAENTLLVVLLALVVHRLLRRMSDGPRLYAGVILFTGGYMVMAVSGNGWLLLLAMLVLTVGELLNVPVQQTMLADLVPEQARTKYMAVFNLNVRLALLIASLCMTLGAVVSRWGIAALYGVFGVVIILKYRTVLVARARERAALDGEGSELVGRPAQD</sequence>
<organism evidence="9 10">
    <name type="scientific">Streptomyces violarus</name>
    <dbReference type="NCBI Taxonomy" id="67380"/>
    <lineage>
        <taxon>Bacteria</taxon>
        <taxon>Bacillati</taxon>
        <taxon>Actinomycetota</taxon>
        <taxon>Actinomycetes</taxon>
        <taxon>Kitasatosporales</taxon>
        <taxon>Streptomycetaceae</taxon>
        <taxon>Streptomyces</taxon>
    </lineage>
</organism>
<dbReference type="PROSITE" id="PS50850">
    <property type="entry name" value="MFS"/>
    <property type="match status" value="1"/>
</dbReference>
<evidence type="ECO:0000256" key="3">
    <source>
        <dbReference type="ARBA" id="ARBA00022475"/>
    </source>
</evidence>
<evidence type="ECO:0000256" key="5">
    <source>
        <dbReference type="ARBA" id="ARBA00022989"/>
    </source>
</evidence>
<evidence type="ECO:0000313" key="10">
    <source>
        <dbReference type="Proteomes" id="UP000572907"/>
    </source>
</evidence>
<comment type="subcellular location">
    <subcellularLocation>
        <location evidence="1">Cell membrane</location>
        <topology evidence="1">Multi-pass membrane protein</topology>
    </subcellularLocation>
</comment>
<gene>
    <name evidence="9" type="ORF">FHS41_000971</name>
</gene>